<proteinExistence type="predicted"/>
<dbReference type="OrthoDB" id="513465at2"/>
<dbReference type="Proteomes" id="UP000198253">
    <property type="component" value="Chromosome I"/>
</dbReference>
<sequence>MTTTCGEHAEAAVRGLCHAAGLDQLADQAAADVRLMGETWRHRPLDTPPAWSTLTADSTPLELSVVLGDEPLGLRASVETHAEPANPVSYWESARRLNARLSATHGFDLSRLRRIEHLVAPRPADRPPMAAFHTLGWVPGRPPSGKIHLWLGGPDPADTAARVDAALSALGFPGQWQVIAGAMHDDDTVSYLCLDLATGPSARTKLYVQHRGVLTPERLARWDRLGPRADLGDGPTMAAIASRAWARSAWAPGTPSRTRLEWRSNHRRFWSYGTYVSLVPGGARPIESVMHQFGLTPRCRSDAEAQWMIREVLDAYDVSARSRDAYERCARFFMGGEADREMYAHSFLSAQRSAHGPARIAVYFNPRMYFRRHGLTNGDLARAGQFQTYGGDDGGR</sequence>
<keyword evidence="2" id="KW-1185">Reference proteome</keyword>
<dbReference type="EMBL" id="LT607413">
    <property type="protein sequence ID" value="SCF16209.1"/>
    <property type="molecule type" value="Genomic_DNA"/>
</dbReference>
<dbReference type="RefSeq" id="WP_088982682.1">
    <property type="nucleotide sequence ID" value="NZ_LT607413.1"/>
</dbReference>
<evidence type="ECO:0000313" key="1">
    <source>
        <dbReference type="EMBL" id="SCF16209.1"/>
    </source>
</evidence>
<protein>
    <submittedName>
        <fullName evidence="1">Uncharacterized protein</fullName>
    </submittedName>
</protein>
<reference evidence="2" key="1">
    <citation type="submission" date="2016-06" db="EMBL/GenBank/DDBJ databases">
        <authorList>
            <person name="Varghese N."/>
            <person name="Submissions Spin"/>
        </authorList>
    </citation>
    <scope>NUCLEOTIDE SEQUENCE [LARGE SCALE GENOMIC DNA]</scope>
    <source>
        <strain evidence="2">DSM 43816</strain>
    </source>
</reference>
<evidence type="ECO:0000313" key="2">
    <source>
        <dbReference type="Proteomes" id="UP000198253"/>
    </source>
</evidence>
<organism evidence="1 2">
    <name type="scientific">Micromonospora echinospora</name>
    <name type="common">Micromonospora purpurea</name>
    <dbReference type="NCBI Taxonomy" id="1877"/>
    <lineage>
        <taxon>Bacteria</taxon>
        <taxon>Bacillati</taxon>
        <taxon>Actinomycetota</taxon>
        <taxon>Actinomycetes</taxon>
        <taxon>Micromonosporales</taxon>
        <taxon>Micromonosporaceae</taxon>
        <taxon>Micromonospora</taxon>
    </lineage>
</organism>
<accession>A0A1C4Y661</accession>
<dbReference type="AlphaFoldDB" id="A0A1C4Y661"/>
<dbReference type="InParanoid" id="A0A1C4Y661"/>
<gene>
    <name evidence="1" type="ORF">GA0070618_3624</name>
</gene>
<name>A0A1C4Y661_MICEC</name>